<evidence type="ECO:0000256" key="6">
    <source>
        <dbReference type="PROSITE-ProRule" id="PRU00706"/>
    </source>
</evidence>
<dbReference type="PANTHER" id="PTHR43109">
    <property type="entry name" value="NUCLEOSIDE DIPHOSPHATE KINASE 7"/>
    <property type="match status" value="1"/>
</dbReference>
<feature type="binding site" evidence="6">
    <location>
        <position position="201"/>
    </location>
    <ligand>
        <name>ATP</name>
        <dbReference type="ChEBI" id="CHEBI:30616"/>
    </ligand>
</feature>
<dbReference type="SUPFAM" id="SSF54919">
    <property type="entry name" value="Nucleoside diphosphate kinase, NDK"/>
    <property type="match status" value="2"/>
</dbReference>
<organism evidence="8">
    <name type="scientific">Timema douglasi</name>
    <name type="common">Walking stick</name>
    <dbReference type="NCBI Taxonomy" id="61478"/>
    <lineage>
        <taxon>Eukaryota</taxon>
        <taxon>Metazoa</taxon>
        <taxon>Ecdysozoa</taxon>
        <taxon>Arthropoda</taxon>
        <taxon>Hexapoda</taxon>
        <taxon>Insecta</taxon>
        <taxon>Pterygota</taxon>
        <taxon>Neoptera</taxon>
        <taxon>Polyneoptera</taxon>
        <taxon>Phasmatodea</taxon>
        <taxon>Timematodea</taxon>
        <taxon>Timematoidea</taxon>
        <taxon>Timematidae</taxon>
        <taxon>Timema</taxon>
    </lineage>
</organism>
<sequence>MATDKYSFIAEWYDDDAALTKTFQLSYFLEDNTVELYELKTRRLFLKRIQVPTVNLGDMYIGSTLYILSRNMHILDFANEFTRSRLGKFMEVTFAMLKPEALDRCGEILDFIMKNKFIIAKMKMVCMEKSHILDLYKEHVDKAFIGFLLDHLTSPCLAMKLVGKDAVARWREVIGPTDPEKARKESPDSLRACFGKDIQHNMVQGSQSQEDAERELEIFFPTCEEMIMVAPKTSALLENTTLCLVKPHAVRDGLLGLILSEILRKNFQIRAMQMFNMVRAGAEEFYEVYNGVVPEFADMVNELLLGPCVAIELIHPDGDTHTKFRELTGPRDPEVAKELEPDSLRAKFGWSKVHNAVHCTDLPEDCASEVGYFFVVLQ</sequence>
<dbReference type="PROSITE" id="PS51374">
    <property type="entry name" value="NDPK_LIKE"/>
    <property type="match status" value="2"/>
</dbReference>
<dbReference type="InterPro" id="IPR036850">
    <property type="entry name" value="NDK-like_dom_sf"/>
</dbReference>
<comment type="caution">
    <text evidence="6">Lacks conserved residue(s) required for the propagation of feature annotation.</text>
</comment>
<evidence type="ECO:0000256" key="3">
    <source>
        <dbReference type="ARBA" id="ARBA00023212"/>
    </source>
</evidence>
<feature type="binding site" evidence="6">
    <location>
        <position position="171"/>
    </location>
    <ligand>
        <name>ATP</name>
        <dbReference type="ChEBI" id="CHEBI:30616"/>
    </ligand>
</feature>
<feature type="binding site" evidence="6">
    <location>
        <position position="144"/>
    </location>
    <ligand>
        <name>ATP</name>
        <dbReference type="ChEBI" id="CHEBI:30616"/>
    </ligand>
</feature>
<evidence type="ECO:0000256" key="5">
    <source>
        <dbReference type="PIRSR" id="PIRSR036503-51"/>
    </source>
</evidence>
<dbReference type="Gene3D" id="3.30.70.141">
    <property type="entry name" value="Nucleoside diphosphate kinase-like domain"/>
    <property type="match status" value="2"/>
</dbReference>
<evidence type="ECO:0000256" key="1">
    <source>
        <dbReference type="ARBA" id="ARBA00004430"/>
    </source>
</evidence>
<evidence type="ECO:0000256" key="2">
    <source>
        <dbReference type="ARBA" id="ARBA00022490"/>
    </source>
</evidence>
<dbReference type="InterPro" id="IPR011410">
    <property type="entry name" value="NDPK7"/>
</dbReference>
<feature type="binding site" evidence="6">
    <location>
        <position position="98"/>
    </location>
    <ligand>
        <name>ATP</name>
        <dbReference type="ChEBI" id="CHEBI:30616"/>
    </ligand>
</feature>
<dbReference type="Gene3D" id="2.30.29.170">
    <property type="match status" value="1"/>
</dbReference>
<dbReference type="Pfam" id="PF00334">
    <property type="entry name" value="NDK"/>
    <property type="match status" value="2"/>
</dbReference>
<dbReference type="PIRSF" id="PIRSF036503">
    <property type="entry name" value="NDK7"/>
    <property type="match status" value="1"/>
</dbReference>
<proteinExistence type="inferred from homology"/>
<dbReference type="SMART" id="SM00562">
    <property type="entry name" value="NDK"/>
    <property type="match status" value="2"/>
</dbReference>
<dbReference type="SMART" id="SM00676">
    <property type="entry name" value="DM10"/>
    <property type="match status" value="1"/>
</dbReference>
<dbReference type="FunFam" id="3.30.70.141:FF:000004">
    <property type="entry name" value="Nucleoside diphosphate kinase 7"/>
    <property type="match status" value="1"/>
</dbReference>
<dbReference type="InterPro" id="IPR037993">
    <property type="entry name" value="NDPk7B"/>
</dbReference>
<dbReference type="GO" id="GO:0005524">
    <property type="term" value="F:ATP binding"/>
    <property type="evidence" value="ECO:0007669"/>
    <property type="project" value="UniProtKB-KW"/>
</dbReference>
<evidence type="ECO:0000259" key="7">
    <source>
        <dbReference type="PROSITE" id="PS51336"/>
    </source>
</evidence>
<feature type="binding site" evidence="6">
    <location>
        <position position="177"/>
    </location>
    <ligand>
        <name>ATP</name>
        <dbReference type="ChEBI" id="CHEBI:30616"/>
    </ligand>
</feature>
<evidence type="ECO:0000313" key="8">
    <source>
        <dbReference type="EMBL" id="CAD7197523.1"/>
    </source>
</evidence>
<keyword evidence="4" id="KW-0966">Cell projection</keyword>
<feature type="binding site" evidence="6">
    <location>
        <position position="191"/>
    </location>
    <ligand>
        <name>ATP</name>
        <dbReference type="ChEBI" id="CHEBI:30616"/>
    </ligand>
</feature>
<dbReference type="PANTHER" id="PTHR43109:SF2">
    <property type="entry name" value="NUCLEOSIDE DIPHOSPHATE KINASE 7"/>
    <property type="match status" value="1"/>
</dbReference>
<reference evidence="8" key="1">
    <citation type="submission" date="2020-11" db="EMBL/GenBank/DDBJ databases">
        <authorList>
            <person name="Tran Van P."/>
        </authorList>
    </citation>
    <scope>NUCLEOTIDE SEQUENCE</scope>
</reference>
<dbReference type="AlphaFoldDB" id="A0A7R8VG61"/>
<comment type="subcellular location">
    <subcellularLocation>
        <location evidence="1">Cytoplasm</location>
        <location evidence="1">Cytoskeleton</location>
        <location evidence="1">Cilium axoneme</location>
    </subcellularLocation>
</comment>
<dbReference type="Pfam" id="PF06565">
    <property type="entry name" value="DM10_dom"/>
    <property type="match status" value="1"/>
</dbReference>
<keyword evidence="5" id="KW-0067">ATP-binding</keyword>
<keyword evidence="5" id="KW-0547">Nucleotide-binding</keyword>
<evidence type="ECO:0000256" key="4">
    <source>
        <dbReference type="ARBA" id="ARBA00023273"/>
    </source>
</evidence>
<dbReference type="InterPro" id="IPR034907">
    <property type="entry name" value="NDK-like_dom"/>
</dbReference>
<feature type="domain" description="DM10" evidence="7">
    <location>
        <begin position="2"/>
        <end position="90"/>
    </location>
</feature>
<dbReference type="CDD" id="cd04412">
    <property type="entry name" value="NDPk7B"/>
    <property type="match status" value="1"/>
</dbReference>
<dbReference type="EMBL" id="OA565687">
    <property type="protein sequence ID" value="CAD7197523.1"/>
    <property type="molecule type" value="Genomic_DNA"/>
</dbReference>
<feature type="active site" description="Pros-phosphohistidine intermediate" evidence="6">
    <location>
        <position position="358"/>
    </location>
</feature>
<keyword evidence="2" id="KW-0963">Cytoplasm</keyword>
<accession>A0A7R8VG61</accession>
<protein>
    <recommendedName>
        <fullName evidence="7">DM10 domain-containing protein</fullName>
    </recommendedName>
</protein>
<dbReference type="GO" id="GO:0004550">
    <property type="term" value="F:nucleoside diphosphate kinase activity"/>
    <property type="evidence" value="ECO:0007669"/>
    <property type="project" value="InterPro"/>
</dbReference>
<dbReference type="GO" id="GO:0005879">
    <property type="term" value="C:axonemal microtubule"/>
    <property type="evidence" value="ECO:0007669"/>
    <property type="project" value="TreeGrafter"/>
</dbReference>
<gene>
    <name evidence="8" type="ORF">TDIB3V08_LOCUS3829</name>
</gene>
<keyword evidence="3" id="KW-0206">Cytoskeleton</keyword>
<dbReference type="GO" id="GO:0005813">
    <property type="term" value="C:centrosome"/>
    <property type="evidence" value="ECO:0007669"/>
    <property type="project" value="TreeGrafter"/>
</dbReference>
<comment type="similarity">
    <text evidence="6">Belongs to the NDK family.</text>
</comment>
<name>A0A7R8VG61_TIMDO</name>
<dbReference type="PROSITE" id="PS51336">
    <property type="entry name" value="DM10"/>
    <property type="match status" value="1"/>
</dbReference>
<dbReference type="InterPro" id="IPR006602">
    <property type="entry name" value="DM10_dom"/>
</dbReference>